<evidence type="ECO:0000256" key="8">
    <source>
        <dbReference type="ARBA" id="ARBA00022840"/>
    </source>
</evidence>
<evidence type="ECO:0000313" key="13">
    <source>
        <dbReference type="EMBL" id="SFV65982.1"/>
    </source>
</evidence>
<dbReference type="Pfam" id="PF03309">
    <property type="entry name" value="Pan_kinase"/>
    <property type="match status" value="1"/>
</dbReference>
<comment type="subunit">
    <text evidence="3">Homodimer.</text>
</comment>
<keyword evidence="10" id="KW-0173">Coenzyme A biosynthesis</keyword>
<evidence type="ECO:0000256" key="6">
    <source>
        <dbReference type="ARBA" id="ARBA00022741"/>
    </source>
</evidence>
<keyword evidence="8" id="KW-0067">ATP-binding</keyword>
<evidence type="ECO:0000256" key="4">
    <source>
        <dbReference type="ARBA" id="ARBA00022490"/>
    </source>
</evidence>
<dbReference type="NCBIfam" id="TIGR00671">
    <property type="entry name" value="baf"/>
    <property type="match status" value="1"/>
</dbReference>
<evidence type="ECO:0000256" key="2">
    <source>
        <dbReference type="ARBA" id="ARBA00004496"/>
    </source>
</evidence>
<keyword evidence="4" id="KW-0963">Cytoplasm</keyword>
<evidence type="ECO:0000256" key="7">
    <source>
        <dbReference type="ARBA" id="ARBA00022777"/>
    </source>
</evidence>
<accession>A0A1W1CJU7</accession>
<dbReference type="InterPro" id="IPR043129">
    <property type="entry name" value="ATPase_NBD"/>
</dbReference>
<evidence type="ECO:0000256" key="12">
    <source>
        <dbReference type="ARBA" id="ARBA00040883"/>
    </source>
</evidence>
<proteinExistence type="inferred from homology"/>
<dbReference type="Gene3D" id="3.30.420.40">
    <property type="match status" value="2"/>
</dbReference>
<sequence length="220" mass="25234">MQNCSNDSKLFIDIGNTNIKYQIDNGIIQSINLNEFKINNLPKIEQTYVSSVLDDTFNNKFPASFIFVRTQKKYKNLINAYSITKDLGVDRWLNLIATYEKYPKKDCLIIDIGSAITIDVLKADGKHLGGWIMPGLTWLKNTKEIFNQQEVKESNTPNIETKTAWHNGCRLMIIDMIKARILEYSSYKVVITGGGAKYLGFNNKENLVLQGLKFWHKNSR</sequence>
<keyword evidence="9" id="KW-0630">Potassium</keyword>
<comment type="subcellular location">
    <subcellularLocation>
        <location evidence="2">Cytoplasm</location>
    </subcellularLocation>
</comment>
<dbReference type="GO" id="GO:0004594">
    <property type="term" value="F:pantothenate kinase activity"/>
    <property type="evidence" value="ECO:0007669"/>
    <property type="project" value="InterPro"/>
</dbReference>
<dbReference type="PANTHER" id="PTHR34265:SF1">
    <property type="entry name" value="TYPE III PANTOTHENATE KINASE"/>
    <property type="match status" value="1"/>
</dbReference>
<dbReference type="PANTHER" id="PTHR34265">
    <property type="entry name" value="TYPE III PANTOTHENATE KINASE"/>
    <property type="match status" value="1"/>
</dbReference>
<comment type="similarity">
    <text evidence="11">Belongs to the type III pantothenate kinase family.</text>
</comment>
<organism evidence="13">
    <name type="scientific">hydrothermal vent metagenome</name>
    <dbReference type="NCBI Taxonomy" id="652676"/>
    <lineage>
        <taxon>unclassified sequences</taxon>
        <taxon>metagenomes</taxon>
        <taxon>ecological metagenomes</taxon>
    </lineage>
</organism>
<dbReference type="GO" id="GO:0005737">
    <property type="term" value="C:cytoplasm"/>
    <property type="evidence" value="ECO:0007669"/>
    <property type="project" value="UniProtKB-SubCell"/>
</dbReference>
<dbReference type="CDD" id="cd24015">
    <property type="entry name" value="ASKHA_NBD_PanK-III"/>
    <property type="match status" value="1"/>
</dbReference>
<evidence type="ECO:0000256" key="11">
    <source>
        <dbReference type="ARBA" id="ARBA00038036"/>
    </source>
</evidence>
<keyword evidence="5 13" id="KW-0808">Transferase</keyword>
<dbReference type="GO" id="GO:0015937">
    <property type="term" value="P:coenzyme A biosynthetic process"/>
    <property type="evidence" value="ECO:0007669"/>
    <property type="project" value="UniProtKB-KW"/>
</dbReference>
<evidence type="ECO:0000256" key="3">
    <source>
        <dbReference type="ARBA" id="ARBA00011738"/>
    </source>
</evidence>
<evidence type="ECO:0000256" key="1">
    <source>
        <dbReference type="ARBA" id="ARBA00001958"/>
    </source>
</evidence>
<dbReference type="HAMAP" id="MF_01274">
    <property type="entry name" value="Pantothen_kinase_3"/>
    <property type="match status" value="1"/>
</dbReference>
<dbReference type="SUPFAM" id="SSF53067">
    <property type="entry name" value="Actin-like ATPase domain"/>
    <property type="match status" value="2"/>
</dbReference>
<protein>
    <recommendedName>
        <fullName evidence="12">Type III pantothenate kinase</fullName>
    </recommendedName>
</protein>
<dbReference type="EMBL" id="FPHJ01000049">
    <property type="protein sequence ID" value="SFV65982.1"/>
    <property type="molecule type" value="Genomic_DNA"/>
</dbReference>
<keyword evidence="7 13" id="KW-0418">Kinase</keyword>
<reference evidence="13" key="1">
    <citation type="submission" date="2016-10" db="EMBL/GenBank/DDBJ databases">
        <authorList>
            <person name="de Groot N.N."/>
        </authorList>
    </citation>
    <scope>NUCLEOTIDE SEQUENCE</scope>
</reference>
<dbReference type="GO" id="GO:0005524">
    <property type="term" value="F:ATP binding"/>
    <property type="evidence" value="ECO:0007669"/>
    <property type="project" value="UniProtKB-KW"/>
</dbReference>
<name>A0A1W1CJU7_9ZZZZ</name>
<comment type="cofactor">
    <cofactor evidence="1">
        <name>K(+)</name>
        <dbReference type="ChEBI" id="CHEBI:29103"/>
    </cofactor>
</comment>
<keyword evidence="6" id="KW-0547">Nucleotide-binding</keyword>
<dbReference type="AlphaFoldDB" id="A0A1W1CJU7"/>
<evidence type="ECO:0000256" key="5">
    <source>
        <dbReference type="ARBA" id="ARBA00022679"/>
    </source>
</evidence>
<evidence type="ECO:0000256" key="10">
    <source>
        <dbReference type="ARBA" id="ARBA00022993"/>
    </source>
</evidence>
<dbReference type="InterPro" id="IPR004619">
    <property type="entry name" value="Type_III_PanK"/>
</dbReference>
<gene>
    <name evidence="13" type="ORF">MNB_SUP05-5-589</name>
</gene>
<evidence type="ECO:0000256" key="9">
    <source>
        <dbReference type="ARBA" id="ARBA00022958"/>
    </source>
</evidence>